<dbReference type="PROSITE" id="PS50961">
    <property type="entry name" value="HTH_LA"/>
    <property type="match status" value="1"/>
</dbReference>
<sequence>MTEFVYQGDDFEDKVRKQVEFYFSDSNLQQDKFLWKIYEANDGWVELKTILTFGRMKQYRPEEKVIEALRSSKKLELSANNDMIKRIDPLKDFNEIKNTKKRNTVHIEGFPHDLTQEQVEAWFEEKIAPHLQKEKAINSVRRIKSKAKKEFFGVVDVELTNEEDAQYLVKDVEISFDQGILSKEAAQDIDKKDLLKKMTLLTFQEMRESGKRFGQNEVTKRRNSFNENNKGKKQKGGKGKKFDRKKGGDGFDSAESNEKGNASESAIDDDKIPEADESKEAGELKKEDTTAGETAGVSKSTDDATKQVEKNNAGVKESADSNDQDASKDDTKE</sequence>
<reference evidence="7" key="1">
    <citation type="submission" date="2020-03" db="EMBL/GenBank/DDBJ databases">
        <title>FDA dAtabase for Regulatory Grade micrObial Sequences (FDA-ARGOS): Supporting development and validation of Infectious Disease Dx tests.</title>
        <authorList>
            <person name="Campos J."/>
            <person name="Goldberg B."/>
            <person name="Tallon L."/>
            <person name="Sadzewicz L."/>
            <person name="Vavikolanu K."/>
            <person name="Mehta A."/>
            <person name="Aluvathingal J."/>
            <person name="Nadendla S."/>
            <person name="Nandy P."/>
            <person name="Geyer C."/>
            <person name="Yan Y."/>
            <person name="Sichtig H."/>
        </authorList>
    </citation>
    <scope>NUCLEOTIDE SEQUENCE [LARGE SCALE GENOMIC DNA]</scope>
    <source>
        <strain evidence="7">FDAARGOS_652</strain>
    </source>
</reference>
<dbReference type="GO" id="GO:0005634">
    <property type="term" value="C:nucleus"/>
    <property type="evidence" value="ECO:0007669"/>
    <property type="project" value="UniProtKB-SubCell"/>
</dbReference>
<feature type="compositionally biased region" description="Basic residues" evidence="5">
    <location>
        <begin position="231"/>
        <end position="244"/>
    </location>
</feature>
<evidence type="ECO:0000259" key="6">
    <source>
        <dbReference type="PROSITE" id="PS50961"/>
    </source>
</evidence>
<dbReference type="InterPro" id="IPR036388">
    <property type="entry name" value="WH-like_DNA-bd_sf"/>
</dbReference>
<evidence type="ECO:0000313" key="7">
    <source>
        <dbReference type="EMBL" id="KAF6059279.1"/>
    </source>
</evidence>
<comment type="caution">
    <text evidence="7">The sequence shown here is derived from an EMBL/GenBank/DDBJ whole genome shotgun (WGS) entry which is preliminary data.</text>
</comment>
<dbReference type="InterPro" id="IPR035979">
    <property type="entry name" value="RBD_domain_sf"/>
</dbReference>
<dbReference type="EMBL" id="JABWAB010000001">
    <property type="protein sequence ID" value="KAF6059279.1"/>
    <property type="molecule type" value="Genomic_DNA"/>
</dbReference>
<comment type="subcellular location">
    <subcellularLocation>
        <location evidence="1">Nucleus</location>
    </subcellularLocation>
</comment>
<dbReference type="AlphaFoldDB" id="A0A8X7TDA9"/>
<dbReference type="CDD" id="cd08029">
    <property type="entry name" value="LA_like_fungal"/>
    <property type="match status" value="1"/>
</dbReference>
<evidence type="ECO:0000256" key="4">
    <source>
        <dbReference type="PROSITE-ProRule" id="PRU00332"/>
    </source>
</evidence>
<keyword evidence="2 4" id="KW-0694">RNA-binding</keyword>
<proteinExistence type="predicted"/>
<dbReference type="GO" id="GO:1990904">
    <property type="term" value="C:ribonucleoprotein complex"/>
    <property type="evidence" value="ECO:0007669"/>
    <property type="project" value="InterPro"/>
</dbReference>
<name>A0A8X7TDA9_CANPA</name>
<feature type="region of interest" description="Disordered" evidence="5">
    <location>
        <begin position="212"/>
        <end position="333"/>
    </location>
</feature>
<dbReference type="OrthoDB" id="439993at2759"/>
<dbReference type="InterPro" id="IPR036390">
    <property type="entry name" value="WH_DNA-bd_sf"/>
</dbReference>
<dbReference type="SUPFAM" id="SSF54928">
    <property type="entry name" value="RNA-binding domain, RBD"/>
    <property type="match status" value="1"/>
</dbReference>
<organism evidence="7 8">
    <name type="scientific">Candida parapsilosis</name>
    <name type="common">Yeast</name>
    <dbReference type="NCBI Taxonomy" id="5480"/>
    <lineage>
        <taxon>Eukaryota</taxon>
        <taxon>Fungi</taxon>
        <taxon>Dikarya</taxon>
        <taxon>Ascomycota</taxon>
        <taxon>Saccharomycotina</taxon>
        <taxon>Pichiomycetes</taxon>
        <taxon>Debaryomycetaceae</taxon>
        <taxon>Candida/Lodderomyces clade</taxon>
        <taxon>Candida</taxon>
    </lineage>
</organism>
<dbReference type="Gene3D" id="3.30.70.330">
    <property type="match status" value="1"/>
</dbReference>
<dbReference type="InterPro" id="IPR006630">
    <property type="entry name" value="La_HTH"/>
</dbReference>
<evidence type="ECO:0000256" key="2">
    <source>
        <dbReference type="ARBA" id="ARBA00022884"/>
    </source>
</evidence>
<dbReference type="InterPro" id="IPR012677">
    <property type="entry name" value="Nucleotide-bd_a/b_plait_sf"/>
</dbReference>
<dbReference type="SMART" id="SM00715">
    <property type="entry name" value="LA"/>
    <property type="match status" value="1"/>
</dbReference>
<keyword evidence="3" id="KW-0539">Nucleus</keyword>
<dbReference type="InterPro" id="IPR002344">
    <property type="entry name" value="Lupus_La"/>
</dbReference>
<evidence type="ECO:0000256" key="1">
    <source>
        <dbReference type="ARBA" id="ARBA00004123"/>
    </source>
</evidence>
<dbReference type="Pfam" id="PF05383">
    <property type="entry name" value="La"/>
    <property type="match status" value="1"/>
</dbReference>
<gene>
    <name evidence="7" type="ORF">FOB60_000861</name>
</gene>
<dbReference type="Proteomes" id="UP000590412">
    <property type="component" value="Unassembled WGS sequence"/>
</dbReference>
<evidence type="ECO:0000256" key="3">
    <source>
        <dbReference type="ARBA" id="ARBA00023242"/>
    </source>
</evidence>
<dbReference type="PANTHER" id="PTHR22792:SF140">
    <property type="entry name" value="ACHILLES, ISOFORM A"/>
    <property type="match status" value="1"/>
</dbReference>
<feature type="compositionally biased region" description="Basic and acidic residues" evidence="5">
    <location>
        <begin position="268"/>
        <end position="289"/>
    </location>
</feature>
<dbReference type="SUPFAM" id="SSF46785">
    <property type="entry name" value="Winged helix' DNA-binding domain"/>
    <property type="match status" value="1"/>
</dbReference>
<evidence type="ECO:0000256" key="5">
    <source>
        <dbReference type="SAM" id="MobiDB-lite"/>
    </source>
</evidence>
<dbReference type="PRINTS" id="PR00302">
    <property type="entry name" value="LUPUSLA"/>
</dbReference>
<dbReference type="GO" id="GO:0006396">
    <property type="term" value="P:RNA processing"/>
    <property type="evidence" value="ECO:0007669"/>
    <property type="project" value="InterPro"/>
</dbReference>
<dbReference type="Gene3D" id="1.10.10.10">
    <property type="entry name" value="Winged helix-like DNA-binding domain superfamily/Winged helix DNA-binding domain"/>
    <property type="match status" value="1"/>
</dbReference>
<protein>
    <submittedName>
        <fullName evidence="7">La domain family protein</fullName>
    </submittedName>
</protein>
<evidence type="ECO:0000313" key="8">
    <source>
        <dbReference type="Proteomes" id="UP000590412"/>
    </source>
</evidence>
<dbReference type="InterPro" id="IPR045180">
    <property type="entry name" value="La_dom_prot"/>
</dbReference>
<feature type="compositionally biased region" description="Basic and acidic residues" evidence="5">
    <location>
        <begin position="300"/>
        <end position="309"/>
    </location>
</feature>
<dbReference type="GO" id="GO:0003729">
    <property type="term" value="F:mRNA binding"/>
    <property type="evidence" value="ECO:0007669"/>
    <property type="project" value="TreeGrafter"/>
</dbReference>
<dbReference type="PANTHER" id="PTHR22792">
    <property type="entry name" value="LUPUS LA PROTEIN-RELATED"/>
    <property type="match status" value="1"/>
</dbReference>
<feature type="domain" description="HTH La-type RNA-binding" evidence="6">
    <location>
        <begin position="5"/>
        <end position="95"/>
    </location>
</feature>
<accession>A0A8X7TDA9</accession>